<organism evidence="3 4">
    <name type="scientific">Paludibacterium denitrificans</name>
    <dbReference type="NCBI Taxonomy" id="2675226"/>
    <lineage>
        <taxon>Bacteria</taxon>
        <taxon>Pseudomonadati</taxon>
        <taxon>Pseudomonadota</taxon>
        <taxon>Betaproteobacteria</taxon>
        <taxon>Neisseriales</taxon>
        <taxon>Chromobacteriaceae</taxon>
        <taxon>Paludibacterium</taxon>
    </lineage>
</organism>
<name>A0A844GEU8_9NEIS</name>
<sequence length="309" mass="35707">MPKIFTHYDNLKVSRDAPQEVIEAAFRSLEQKYAPSKFQGSREVAERMLLIRRAYEVLSDPELRQEHDAWIRREERTLAEAEAHHAAGQARNLSQSQPTEIKRAMPRRNNNSPLRLFKRNFAEHWHYYAMALGLGYVVLANFTGVMPSWTDTPAYSQQPLQAFKQQPAPVIHYQRPVSTPYGYPWPKEADYLAGSTQLNQSGLSSVTVDNTLSANDYHVKLVYLDAPQAYPVRDMYIPAHAMFKVERINAGHYDLRYRNLDTGELVRSDPLTLYETYVDSTRTFQNLKVTLYSVAHGNMQTHPIREKEF</sequence>
<keyword evidence="1" id="KW-0472">Membrane</keyword>
<proteinExistence type="predicted"/>
<dbReference type="InterPro" id="IPR036869">
    <property type="entry name" value="J_dom_sf"/>
</dbReference>
<evidence type="ECO:0000259" key="2">
    <source>
        <dbReference type="PROSITE" id="PS50076"/>
    </source>
</evidence>
<evidence type="ECO:0000313" key="4">
    <source>
        <dbReference type="Proteomes" id="UP000446658"/>
    </source>
</evidence>
<dbReference type="Pfam" id="PF00226">
    <property type="entry name" value="DnaJ"/>
    <property type="match status" value="1"/>
</dbReference>
<evidence type="ECO:0000256" key="1">
    <source>
        <dbReference type="SAM" id="Phobius"/>
    </source>
</evidence>
<dbReference type="EMBL" id="WLYX01000001">
    <property type="protein sequence ID" value="MTD33244.1"/>
    <property type="molecule type" value="Genomic_DNA"/>
</dbReference>
<keyword evidence="4" id="KW-1185">Reference proteome</keyword>
<dbReference type="SMART" id="SM00271">
    <property type="entry name" value="DnaJ"/>
    <property type="match status" value="1"/>
</dbReference>
<dbReference type="Gene3D" id="1.10.287.110">
    <property type="entry name" value="DnaJ domain"/>
    <property type="match status" value="1"/>
</dbReference>
<dbReference type="AlphaFoldDB" id="A0A844GEU8"/>
<accession>A0A844GEU8</accession>
<gene>
    <name evidence="3" type="ORF">GKE73_09140</name>
</gene>
<feature type="transmembrane region" description="Helical" evidence="1">
    <location>
        <begin position="125"/>
        <end position="149"/>
    </location>
</feature>
<dbReference type="PRINTS" id="PR00625">
    <property type="entry name" value="JDOMAIN"/>
</dbReference>
<dbReference type="InterPro" id="IPR001623">
    <property type="entry name" value="DnaJ_domain"/>
</dbReference>
<protein>
    <submittedName>
        <fullName evidence="3">DnaJ domain-containing protein</fullName>
    </submittedName>
</protein>
<dbReference type="Proteomes" id="UP000446658">
    <property type="component" value="Unassembled WGS sequence"/>
</dbReference>
<keyword evidence="1" id="KW-1133">Transmembrane helix</keyword>
<dbReference type="GO" id="GO:0042026">
    <property type="term" value="P:protein refolding"/>
    <property type="evidence" value="ECO:0007669"/>
    <property type="project" value="TreeGrafter"/>
</dbReference>
<reference evidence="3 4" key="1">
    <citation type="submission" date="2019-11" db="EMBL/GenBank/DDBJ databases">
        <title>Draft genome sequence of Paludibacterium sp. dN18-1.</title>
        <authorList>
            <person name="Im W.-T."/>
        </authorList>
    </citation>
    <scope>NUCLEOTIDE SEQUENCE [LARGE SCALE GENOMIC DNA]</scope>
    <source>
        <strain evidence="4">dN 18-1</strain>
    </source>
</reference>
<keyword evidence="1" id="KW-0812">Transmembrane</keyword>
<dbReference type="SUPFAM" id="SSF46565">
    <property type="entry name" value="Chaperone J-domain"/>
    <property type="match status" value="1"/>
</dbReference>
<dbReference type="PANTHER" id="PTHR43096">
    <property type="entry name" value="DNAJ HOMOLOG 1, MITOCHONDRIAL-RELATED"/>
    <property type="match status" value="1"/>
</dbReference>
<dbReference type="CDD" id="cd06257">
    <property type="entry name" value="DnaJ"/>
    <property type="match status" value="1"/>
</dbReference>
<feature type="domain" description="J" evidence="2">
    <location>
        <begin position="6"/>
        <end position="71"/>
    </location>
</feature>
<dbReference type="RefSeq" id="WP_230370051.1">
    <property type="nucleotide sequence ID" value="NZ_WLYX01000001.1"/>
</dbReference>
<evidence type="ECO:0000313" key="3">
    <source>
        <dbReference type="EMBL" id="MTD33244.1"/>
    </source>
</evidence>
<dbReference type="PROSITE" id="PS50076">
    <property type="entry name" value="DNAJ_2"/>
    <property type="match status" value="1"/>
</dbReference>
<dbReference type="PANTHER" id="PTHR43096:SF58">
    <property type="entry name" value="CHAPERONE DNAJ-DOMAIN SUPERFAMILY PROTEIN"/>
    <property type="match status" value="1"/>
</dbReference>
<dbReference type="GO" id="GO:0051082">
    <property type="term" value="F:unfolded protein binding"/>
    <property type="evidence" value="ECO:0007669"/>
    <property type="project" value="TreeGrafter"/>
</dbReference>
<dbReference type="GO" id="GO:0005737">
    <property type="term" value="C:cytoplasm"/>
    <property type="evidence" value="ECO:0007669"/>
    <property type="project" value="TreeGrafter"/>
</dbReference>
<comment type="caution">
    <text evidence="3">The sequence shown here is derived from an EMBL/GenBank/DDBJ whole genome shotgun (WGS) entry which is preliminary data.</text>
</comment>